<dbReference type="EMBL" id="LHQQ01000319">
    <property type="protein sequence ID" value="KOS37442.1"/>
    <property type="molecule type" value="Genomic_DNA"/>
</dbReference>
<accession>A0A0M9WAI1</accession>
<sequence length="79" mass="9145">MTHHVSLNLTFFFYVEQRRINTFHIRSPGVTSLWDVYLLSPGIMPCPHLKYLFYVYPIENVPKIKGSHYATSAAQTSRG</sequence>
<proteinExistence type="predicted"/>
<evidence type="ECO:0000313" key="2">
    <source>
        <dbReference type="Proteomes" id="UP000037696"/>
    </source>
</evidence>
<dbReference type="Proteomes" id="UP000037696">
    <property type="component" value="Unassembled WGS sequence"/>
</dbReference>
<evidence type="ECO:0000313" key="1">
    <source>
        <dbReference type="EMBL" id="KOS37442.1"/>
    </source>
</evidence>
<dbReference type="AlphaFoldDB" id="A0A0M9WAI1"/>
<comment type="caution">
    <text evidence="1">The sequence shown here is derived from an EMBL/GenBank/DDBJ whole genome shotgun (WGS) entry which is preliminary data.</text>
</comment>
<organism evidence="1 2">
    <name type="scientific">Penicillium nordicum</name>
    <dbReference type="NCBI Taxonomy" id="229535"/>
    <lineage>
        <taxon>Eukaryota</taxon>
        <taxon>Fungi</taxon>
        <taxon>Dikarya</taxon>
        <taxon>Ascomycota</taxon>
        <taxon>Pezizomycotina</taxon>
        <taxon>Eurotiomycetes</taxon>
        <taxon>Eurotiomycetidae</taxon>
        <taxon>Eurotiales</taxon>
        <taxon>Aspergillaceae</taxon>
        <taxon>Penicillium</taxon>
    </lineage>
</organism>
<reference evidence="1 2" key="1">
    <citation type="submission" date="2015-08" db="EMBL/GenBank/DDBJ databases">
        <title>Genome sequencing of Penicillium nordicum.</title>
        <authorList>
            <person name="Nguyen H.D."/>
            <person name="Seifert K.A."/>
        </authorList>
    </citation>
    <scope>NUCLEOTIDE SEQUENCE [LARGE SCALE GENOMIC DNA]</scope>
    <source>
        <strain evidence="1 2">DAOMC 185683</strain>
    </source>
</reference>
<keyword evidence="2" id="KW-1185">Reference proteome</keyword>
<protein>
    <submittedName>
        <fullName evidence="1">Uncharacterized protein</fullName>
    </submittedName>
</protein>
<gene>
    <name evidence="1" type="ORF">ACN38_g11757</name>
</gene>
<name>A0A0M9WAI1_9EURO</name>